<comment type="caution">
    <text evidence="1">The sequence shown here is derived from an EMBL/GenBank/DDBJ whole genome shotgun (WGS) entry which is preliminary data.</text>
</comment>
<dbReference type="AlphaFoldDB" id="A0A9K3IEY8"/>
<name>A0A9K3IEY8_HELAN</name>
<evidence type="ECO:0000313" key="2">
    <source>
        <dbReference type="Proteomes" id="UP000215914"/>
    </source>
</evidence>
<reference evidence="1" key="1">
    <citation type="journal article" date="2017" name="Nature">
        <title>The sunflower genome provides insights into oil metabolism, flowering and Asterid evolution.</title>
        <authorList>
            <person name="Badouin H."/>
            <person name="Gouzy J."/>
            <person name="Grassa C.J."/>
            <person name="Murat F."/>
            <person name="Staton S.E."/>
            <person name="Cottret L."/>
            <person name="Lelandais-Briere C."/>
            <person name="Owens G.L."/>
            <person name="Carrere S."/>
            <person name="Mayjonade B."/>
            <person name="Legrand L."/>
            <person name="Gill N."/>
            <person name="Kane N.C."/>
            <person name="Bowers J.E."/>
            <person name="Hubner S."/>
            <person name="Bellec A."/>
            <person name="Berard A."/>
            <person name="Berges H."/>
            <person name="Blanchet N."/>
            <person name="Boniface M.C."/>
            <person name="Brunel D."/>
            <person name="Catrice O."/>
            <person name="Chaidir N."/>
            <person name="Claudel C."/>
            <person name="Donnadieu C."/>
            <person name="Faraut T."/>
            <person name="Fievet G."/>
            <person name="Helmstetter N."/>
            <person name="King M."/>
            <person name="Knapp S.J."/>
            <person name="Lai Z."/>
            <person name="Le Paslier M.C."/>
            <person name="Lippi Y."/>
            <person name="Lorenzon L."/>
            <person name="Mandel J.R."/>
            <person name="Marage G."/>
            <person name="Marchand G."/>
            <person name="Marquand E."/>
            <person name="Bret-Mestries E."/>
            <person name="Morien E."/>
            <person name="Nambeesan S."/>
            <person name="Nguyen T."/>
            <person name="Pegot-Espagnet P."/>
            <person name="Pouilly N."/>
            <person name="Raftis F."/>
            <person name="Sallet E."/>
            <person name="Schiex T."/>
            <person name="Thomas J."/>
            <person name="Vandecasteele C."/>
            <person name="Vares D."/>
            <person name="Vear F."/>
            <person name="Vautrin S."/>
            <person name="Crespi M."/>
            <person name="Mangin B."/>
            <person name="Burke J.M."/>
            <person name="Salse J."/>
            <person name="Munos S."/>
            <person name="Vincourt P."/>
            <person name="Rieseberg L.H."/>
            <person name="Langlade N.B."/>
        </authorList>
    </citation>
    <scope>NUCLEOTIDE SEQUENCE</scope>
    <source>
        <tissue evidence="1">Leaves</tissue>
    </source>
</reference>
<dbReference type="Proteomes" id="UP000215914">
    <property type="component" value="Unassembled WGS sequence"/>
</dbReference>
<dbReference type="EMBL" id="MNCJ02000323">
    <property type="protein sequence ID" value="KAF5795357.1"/>
    <property type="molecule type" value="Genomic_DNA"/>
</dbReference>
<sequence length="43" mass="5136">MSTIIEPHVIIKKKIVSKVNFICFDEIRTKLKTYEIELQNPKF</sequence>
<reference evidence="1" key="2">
    <citation type="submission" date="2020-06" db="EMBL/GenBank/DDBJ databases">
        <title>Helianthus annuus Genome sequencing and assembly Release 2.</title>
        <authorList>
            <person name="Gouzy J."/>
            <person name="Langlade N."/>
            <person name="Munos S."/>
        </authorList>
    </citation>
    <scope>NUCLEOTIDE SEQUENCE</scope>
    <source>
        <tissue evidence="1">Leaves</tissue>
    </source>
</reference>
<proteinExistence type="predicted"/>
<keyword evidence="2" id="KW-1185">Reference proteome</keyword>
<organism evidence="1 2">
    <name type="scientific">Helianthus annuus</name>
    <name type="common">Common sunflower</name>
    <dbReference type="NCBI Taxonomy" id="4232"/>
    <lineage>
        <taxon>Eukaryota</taxon>
        <taxon>Viridiplantae</taxon>
        <taxon>Streptophyta</taxon>
        <taxon>Embryophyta</taxon>
        <taxon>Tracheophyta</taxon>
        <taxon>Spermatophyta</taxon>
        <taxon>Magnoliopsida</taxon>
        <taxon>eudicotyledons</taxon>
        <taxon>Gunneridae</taxon>
        <taxon>Pentapetalae</taxon>
        <taxon>asterids</taxon>
        <taxon>campanulids</taxon>
        <taxon>Asterales</taxon>
        <taxon>Asteraceae</taxon>
        <taxon>Asteroideae</taxon>
        <taxon>Heliantheae alliance</taxon>
        <taxon>Heliantheae</taxon>
        <taxon>Helianthus</taxon>
    </lineage>
</organism>
<accession>A0A9K3IEY8</accession>
<gene>
    <name evidence="1" type="ORF">HanXRQr2_Chr08g0338721</name>
</gene>
<protein>
    <submittedName>
        <fullName evidence="1">Uncharacterized protein</fullName>
    </submittedName>
</protein>
<evidence type="ECO:0000313" key="1">
    <source>
        <dbReference type="EMBL" id="KAF5795357.1"/>
    </source>
</evidence>
<dbReference type="Gramene" id="mRNA:HanXRQr2_Chr08g0338721">
    <property type="protein sequence ID" value="mRNA:HanXRQr2_Chr08g0338721"/>
    <property type="gene ID" value="HanXRQr2_Chr08g0338721"/>
</dbReference>